<evidence type="ECO:0000313" key="1">
    <source>
        <dbReference type="EMBL" id="KAG0445500.1"/>
    </source>
</evidence>
<comment type="caution">
    <text evidence="1">The sequence shown here is derived from an EMBL/GenBank/DDBJ whole genome shotgun (WGS) entry which is preliminary data.</text>
</comment>
<protein>
    <submittedName>
        <fullName evidence="1">Uncharacterized protein</fullName>
    </submittedName>
</protein>
<feature type="non-terminal residue" evidence="1">
    <location>
        <position position="1"/>
    </location>
</feature>
<proteinExistence type="predicted"/>
<evidence type="ECO:0000313" key="2">
    <source>
        <dbReference type="Proteomes" id="UP000805193"/>
    </source>
</evidence>
<gene>
    <name evidence="1" type="ORF">HPB47_014497</name>
</gene>
<reference evidence="1 2" key="1">
    <citation type="journal article" date="2020" name="Cell">
        <title>Large-Scale Comparative Analyses of Tick Genomes Elucidate Their Genetic Diversity and Vector Capacities.</title>
        <authorList>
            <consortium name="Tick Genome and Microbiome Consortium (TIGMIC)"/>
            <person name="Jia N."/>
            <person name="Wang J."/>
            <person name="Shi W."/>
            <person name="Du L."/>
            <person name="Sun Y."/>
            <person name="Zhan W."/>
            <person name="Jiang J.F."/>
            <person name="Wang Q."/>
            <person name="Zhang B."/>
            <person name="Ji P."/>
            <person name="Bell-Sakyi L."/>
            <person name="Cui X.M."/>
            <person name="Yuan T.T."/>
            <person name="Jiang B.G."/>
            <person name="Yang W.F."/>
            <person name="Lam T.T."/>
            <person name="Chang Q.C."/>
            <person name="Ding S.J."/>
            <person name="Wang X.J."/>
            <person name="Zhu J.G."/>
            <person name="Ruan X.D."/>
            <person name="Zhao L."/>
            <person name="Wei J.T."/>
            <person name="Ye R.Z."/>
            <person name="Que T.C."/>
            <person name="Du C.H."/>
            <person name="Zhou Y.H."/>
            <person name="Cheng J.X."/>
            <person name="Dai P.F."/>
            <person name="Guo W.B."/>
            <person name="Han X.H."/>
            <person name="Huang E.J."/>
            <person name="Li L.F."/>
            <person name="Wei W."/>
            <person name="Gao Y.C."/>
            <person name="Liu J.Z."/>
            <person name="Shao H.Z."/>
            <person name="Wang X."/>
            <person name="Wang C.C."/>
            <person name="Yang T.C."/>
            <person name="Huo Q.B."/>
            <person name="Li W."/>
            <person name="Chen H.Y."/>
            <person name="Chen S.E."/>
            <person name="Zhou L.G."/>
            <person name="Ni X.B."/>
            <person name="Tian J.H."/>
            <person name="Sheng Y."/>
            <person name="Liu T."/>
            <person name="Pan Y.S."/>
            <person name="Xia L.Y."/>
            <person name="Li J."/>
            <person name="Zhao F."/>
            <person name="Cao W.C."/>
        </authorList>
    </citation>
    <scope>NUCLEOTIDE SEQUENCE [LARGE SCALE GENOMIC DNA]</scope>
    <source>
        <strain evidence="1">Iper-2018</strain>
    </source>
</reference>
<sequence length="97" mass="11538">KSLCNRKKRLCRPARLLHTDQAWSYFSVAFALYKSGVEKTKVQLYQHDFAAILKSNLQKFSRIINPHYRKPVSLFNDNRIFLTDYDAVETFFDFFLP</sequence>
<organism evidence="1 2">
    <name type="scientific">Ixodes persulcatus</name>
    <name type="common">Taiga tick</name>
    <dbReference type="NCBI Taxonomy" id="34615"/>
    <lineage>
        <taxon>Eukaryota</taxon>
        <taxon>Metazoa</taxon>
        <taxon>Ecdysozoa</taxon>
        <taxon>Arthropoda</taxon>
        <taxon>Chelicerata</taxon>
        <taxon>Arachnida</taxon>
        <taxon>Acari</taxon>
        <taxon>Parasitiformes</taxon>
        <taxon>Ixodida</taxon>
        <taxon>Ixodoidea</taxon>
        <taxon>Ixodidae</taxon>
        <taxon>Ixodinae</taxon>
        <taxon>Ixodes</taxon>
    </lineage>
</organism>
<dbReference type="EMBL" id="JABSTQ010000285">
    <property type="protein sequence ID" value="KAG0445500.1"/>
    <property type="molecule type" value="Genomic_DNA"/>
</dbReference>
<accession>A0AC60R2T3</accession>
<dbReference type="Proteomes" id="UP000805193">
    <property type="component" value="Unassembled WGS sequence"/>
</dbReference>
<keyword evidence="2" id="KW-1185">Reference proteome</keyword>
<name>A0AC60R2T3_IXOPE</name>
<feature type="non-terminal residue" evidence="1">
    <location>
        <position position="97"/>
    </location>
</feature>